<dbReference type="CDD" id="cd05829">
    <property type="entry name" value="Sortase_F"/>
    <property type="match status" value="1"/>
</dbReference>
<dbReference type="Gene3D" id="2.40.260.10">
    <property type="entry name" value="Sortase"/>
    <property type="match status" value="1"/>
</dbReference>
<evidence type="ECO:0000313" key="3">
    <source>
        <dbReference type="EMBL" id="SCG70972.1"/>
    </source>
</evidence>
<evidence type="ECO:0000313" key="4">
    <source>
        <dbReference type="Proteomes" id="UP000198221"/>
    </source>
</evidence>
<dbReference type="SUPFAM" id="SSF63817">
    <property type="entry name" value="Sortase"/>
    <property type="match status" value="1"/>
</dbReference>
<dbReference type="InterPro" id="IPR023365">
    <property type="entry name" value="Sortase_dom-sf"/>
</dbReference>
<evidence type="ECO:0000256" key="2">
    <source>
        <dbReference type="SAM" id="MobiDB-lite"/>
    </source>
</evidence>
<dbReference type="Proteomes" id="UP000198221">
    <property type="component" value="Chromosome I"/>
</dbReference>
<keyword evidence="4" id="KW-1185">Reference proteome</keyword>
<dbReference type="EMBL" id="LT607754">
    <property type="protein sequence ID" value="SCG70972.1"/>
    <property type="molecule type" value="Genomic_DNA"/>
</dbReference>
<dbReference type="AlphaFoldDB" id="A0A1C5JK81"/>
<dbReference type="InterPro" id="IPR005754">
    <property type="entry name" value="Sortase"/>
</dbReference>
<organism evidence="3 4">
    <name type="scientific">Micromonospora inositola</name>
    <dbReference type="NCBI Taxonomy" id="47865"/>
    <lineage>
        <taxon>Bacteria</taxon>
        <taxon>Bacillati</taxon>
        <taxon>Actinomycetota</taxon>
        <taxon>Actinomycetes</taxon>
        <taxon>Micromonosporales</taxon>
        <taxon>Micromonosporaceae</taxon>
        <taxon>Micromonospora</taxon>
    </lineage>
</organism>
<feature type="region of interest" description="Disordered" evidence="2">
    <location>
        <begin position="1"/>
        <end position="36"/>
    </location>
</feature>
<proteinExistence type="predicted"/>
<dbReference type="InterPro" id="IPR042001">
    <property type="entry name" value="Sortase_F"/>
</dbReference>
<sequence>MPAPAASGAGTAPTSDGGGNLAPQRKPEDRSSRARTAAVVAAVTLTGAAGAGLVAAGLGTTTDRPPQPGASAAPTTERSESPGPVLPRSEPVRITIPRIGVLADVVPVATDDNGALEVPPLDHPEIAGWYRRGPTPGEAGNAVLVGHVDSQTGPAVFFDLGRLQPGDTVQVTRADGRVATFTVDGVGAYPKERFPTEGVYGGDAAARLRLITCGGRFNPRTGSYPDNIVVFATATR</sequence>
<reference evidence="4" key="1">
    <citation type="submission" date="2016-06" db="EMBL/GenBank/DDBJ databases">
        <authorList>
            <person name="Varghese N."/>
            <person name="Submissions Spin"/>
        </authorList>
    </citation>
    <scope>NUCLEOTIDE SEQUENCE [LARGE SCALE GENOMIC DNA]</scope>
    <source>
        <strain evidence="4">DSM 43819</strain>
    </source>
</reference>
<dbReference type="Pfam" id="PF04203">
    <property type="entry name" value="Sortase"/>
    <property type="match status" value="1"/>
</dbReference>
<accession>A0A1C5JK81</accession>
<gene>
    <name evidence="3" type="ORF">GA0070613_4841</name>
</gene>
<feature type="compositionally biased region" description="Low complexity" evidence="2">
    <location>
        <begin position="1"/>
        <end position="15"/>
    </location>
</feature>
<protein>
    <submittedName>
        <fullName evidence="3">Sortase family protein</fullName>
    </submittedName>
</protein>
<dbReference type="GO" id="GO:0016787">
    <property type="term" value="F:hydrolase activity"/>
    <property type="evidence" value="ECO:0007669"/>
    <property type="project" value="UniProtKB-KW"/>
</dbReference>
<dbReference type="NCBIfam" id="NF033748">
    <property type="entry name" value="class_F_sortase"/>
    <property type="match status" value="1"/>
</dbReference>
<keyword evidence="1" id="KW-0378">Hydrolase</keyword>
<name>A0A1C5JK81_9ACTN</name>
<feature type="region of interest" description="Disordered" evidence="2">
    <location>
        <begin position="56"/>
        <end position="91"/>
    </location>
</feature>
<evidence type="ECO:0000256" key="1">
    <source>
        <dbReference type="ARBA" id="ARBA00022801"/>
    </source>
</evidence>